<sequence>MKIGKPRGDNYKLVLGSLQPTQRDYVEVLVTCNISDLCVHLKSFTQWVWEKSDILCWAPALNRFDDIFRGYLDSYRGYIRDEHDELSAFNDELLDLVRHALRISVLIVENCTSKSIYNSLELLVSFLDDVHLDIVFLATKLLSVYFSRQRRNTTTKDVPEVSVRIAILSQTPLPEHTCRVHVTTDATSDEPKDKASSVEKNAAEFDNLSYSDVIDYYVQQRQYFLTLDSYIEIGQEVVRGGDTVRLRINVADILNVNGDLSASKGSSPSTKFEGNHKFAASAKSLTADLKTNSDLYAHMAKTLKLLIKKYKVEDCYFAELKYKVCKVYSLYFPFMQRRLVDIRICALICMLIMNSSTYNQFLTYNPSFLLEVTHMIKRHLELERSTMVIATELLAAMVYDGIHCKTLTSILGLNVAHGLFSKVLLYYLRHADEMKPLPPLLRFKDAGQTRTFHTMQDLWANSNAGSLEMTEKNICKVQLSGAVLSAEGYIKEWDWVSRLSTEEGRMRVQEHEDAMRILLQLLIVFYTTLSYHGCTNALTNTSVVEGIVRFLRNRDPIYLPVAIYVVQVVEALLEYNQSVSRTLRHDLQVFHAFVSRLQFDMYLVEQSMDFENPLSEAVSWPNGWKIPLSNDLTTLRSYWMSTSDASARRFLFKTVIRNIDAAAHSLAGRNESHDIDIFAAGSPVIPIIHSIFTKPQTYGLGVYSSTIHLISDVLGEDPVLQAELHRLDIIPALLRSISADNLKSEDCLHIVPTAICDILLHRSGQDYMMRHKYSPILKLVDIIIKKDFVLFDRFGEVASTIGVTLDTVARNNESSQPIIMKRVIKTMYDLFQEALTFPSFIPQDSAQCLREFEMSLHEFRTHSADITLDMLSSLDRIPDHEFYADRIAHLGKCLSTYLSYGQTLSHFIACDGLKLLFRLCSVPCLPPLSLLIYSQHPMAVVLKYVFTHSPVPCISYMHGLCKPYLLQPVCYRIPQTNEDVVNNMEYLKMLHGISYMLYLIHRDSSNFYQTSCSGKFQTSTNTVSKCDVHLALSAYLKRITTELPFLMTNFFRTTNEGDLESFFILSGKHQPHEHPQLKAYKMFNRDPKIQQNQSENSFSANDLFWSSQFGYAYSIPNPSYSGGSSSQVSDDLFRMNTEVCRLCLVTSKAFLYSLSNIVNKPSNLLRPANTCLSNFVAHHAVSLCLLCINMLNTVPSVDKFHTGSGILLDGMDCMNTARFVAEAMEMTYKLLLDDRTTSGLYVVSVVIFLRMSGIWYVTRVFEYMCFMHLGCALAMALRTNPKLSVEDVLGSNYTGHVDLLMAVVDHVCDFNLRKIRYTMDIFGRSIQICLGFFGKLCNPKASLNIQREIDTLEYTSSAAFCSTFSTANYTMSELVTNNVTLIGTICWEWLQRFASITSVAPSNSTASVHFYIPSKLIGSLLKVHFYVMDFLTPTRQEAITAHFSGIKPMRKEELPAQGLPSFECTLPVPHRNRRLRGWGPPIHNGDDNAATYARIRSMEEARLTLREMGFNDGRIERAIERFGHADISVLANWLLNRSNLDTLTGGDDENVVYIDTHGNPITYNQGDEVYDIVKHCPLFSFECTNEIKNDIWDLPTFARFDMSTYSDFRLLSEDMRAKFVDTLLALSTKVSASLNFIYEYMIRVFSLPINLIVNGNSDARVDDPHDNNILALLNFITNELENIFVILSGIKFSISKDDMLSVLSPIVFLDDPEKQAAFDSTILSGKSTIPVTYNCDMAKMHERLVAMFYLWAQLIGGRESYTSLLLKNVINPIDTILKFVDFFQKLRYDAHESGVLTFAGIGMKPSIPGIPISLPDWCMYMDFSRPQGRDSKSSQKTKVDYFMANYGFIRNFPVPQISCPPPFFKYALVCISELLKRHSLIGLSNIFESSIDLSQNVEILSATNNMLLIPRNSQKKMVQISLNIMECFPGADSDVFFALLSILDSLTESYSNVIELLNYKRLPQQENYPAHFTRRVEFDDMLGADALSILLTIPKSGTCKGILKMISKVVMHCMENSTTLKDAIERRVTSALSNSSEPVSLVTLVEKVYPFTKKDPAMLLQILQKSCVLTLVEGATNVELRNAFVTLRTSPRVRGLLDKNAELLQSGTITMSETIDGDSGHVLDTEVLLRNILRVIVVYMQIFCNLHGLTKITGYSGDGSKPGYPYALTIDSLFYILNTVCYNFPFPVINNKPVKLEIDLPHKPFPWKVNMVDMNDAHLVVAQVIRRIFLMICSLSVPQTRGQAKESQQDATNIQKLIVSTLDSYTNSILLISSRSMKMCVAMVEELKMVLLSLVGFNTKASGPHFLQIATYTVCNLLQNLLQLRFNTDSKVELGSDVVFQIKKCLVTLLRKLDLYKDGTSVLCSAITRALVLITPPNKFGIPAVDGSGDGRGKNQNYHIDDDQADEVDISPDVDSDSYDSDDDAIISSQDDVSEDDSEEFEGYLGDAMDEDVESDSDDEERDSSRSESDEVHAEPHYISDSDGSSGSADLETDNEYEEGGDDVEMVLPHQVDENYISINASGSESHSSVDDMDEEEDDDDAPRIRVVGELDEESRNETIADVMEGTFSHLNIVDNDENEVVDGFSSSSDGETFNDGAPISTAPPAASTVGSNSVSINIDDPNITLPGTGNNGIRIQIEISNNQGPVHYVESSSRQASIVHHAERQLQDVVIANSVAVTDRRESWACSGDLTIPAKHPMLPSTKKPTASPPTAGPNDEIINLIALSLPKVQIPKYAPGDIYTKFPEDMVPRPSGGNLADDRDNSSGSSSDNGTSTQEVDSPSAPLPSSYENRHLQRIASALGITYTDLFTLANMDPSVIAELPEDIREEIIVQQLGTINTDAVTALREAYANISVSGNILLPTHEDIRYIESLPRSLRVQVMQFLSENSPHGRQETTSSAPLSHVDTSFLAALGPALRSQIFQRTPQEFFANLAPSILGFRSTAPTRTQDVNNTSGDRDGNNGDGRPVSTGQPIIAGVAGTNDVGRSDNPTQGGVTFGLIIGEFRDGNNSRIRGSAVQRGRTSNTSRRFAPMLQRRRVDIGGGLRGMNVNDIILVDDNGVRMAQTALNPLENMATLSIPTSERLDAQASNTGSVSGGNSGNREAIDARILQSLPQLLNTFQPQFLNMLQTGSRAVNVPVQAADAPPQSSDSATAQVDTNTDVSCDTLVEDVVKVLPRSVCENYPRNVGDNTCQLLDSCRGAQNDFVDPDIVGICKMIYLKDEINKKVYFKLLYNLSASDGAVCHHIMKYFLYIIHTSIMALSNNSISTIRSDNFFSTLPRLYNSRHDDFPPNHLYGSLPYKHISLDARLDVDSKQQISFLSNAASTQGHSSCVDLNSYCSSYVACERVLEQLRSLLIALPTTIDFFSKTIKVSTIDESVSRHDNKTKRTKTTSHISPGSSRSEEFYPIGFILMATATKLFQSSPKLMNHLLMVIHHLVVRPPTFDIGDSVDTSGTVVKSDPAALAADGASSGEASPDYNVNFLGGTKDIENYNSNEKTSYKSEHECMLIMQREIVNNIDWESIRVFLDVHTSWNHQSNWLHSFNTNREGNSGSPMQIVAKIMASLHRRSNHADAMKTFFMERFTHLIKTLCESLSVANLDISIELEHKISSLLRMVILFNDMYIEAYKSDGAGDAPMIALKPAKLDEFYSNIDFNGLWMSLDISLTNVMNGTAAPNPVEVAKLSGGPMPSYKDVNIDNPVCIDKLNLLVPLIEVFMIITQIRVALDYLLEDISELDSAMSFVNFDYELPDGTLDFIGVAKHERFNPPKKEPWDCEEASVEISGNHLSLIYFTEKHSRALNCLIKQSPSLLTTSFVAIVRLAPNCLSFDVKRQYFRQKLKEGRQGLRLDTVRINVRRQHVFLDSYHQLRLRSGDEMKGKLSVSFGGEEGVDAGGLTREWFNILAKEMFNPNYGLFRREGSKQEFNHPNPLSGINPDHLNFFKFIGRVIGKAVYDGQHIDAYFCRSFYKHMLCRKIIPADAESVDPQFYQNLTSINNCRLEDLGLELFFSTEIDEFGKVKVIDLIPDGRNVHVTDDNKHKYIELLCRHKVTNGIKDQLDAFMSGFQELIPPELISIFDDKELELLISGIPTIDLADLRRNVDYVNYTVKSEQIVWLWEFLEGLDQNNLAAFLQFVTGTSRVPIGGFKHLMGMRGPQRISIHRTFGSERLPSAHTCFNQLDLPAYSSRDKLHQKMLQAIMEGKEGFGFI</sequence>
<dbReference type="Pfam" id="PF06012">
    <property type="entry name" value="DUF908"/>
    <property type="match status" value="2"/>
</dbReference>
<reference evidence="10" key="1">
    <citation type="journal article" date="2014" name="Nucleic Acids Res.">
        <title>The evolutionary dynamics of variant antigen genes in Babesia reveal a history of genomic innovation underlying host-parasite interaction.</title>
        <authorList>
            <person name="Jackson A.P."/>
            <person name="Otto T.D."/>
            <person name="Darby A."/>
            <person name="Ramaprasad A."/>
            <person name="Xia D."/>
            <person name="Echaide I.E."/>
            <person name="Farber M."/>
            <person name="Gahlot S."/>
            <person name="Gamble J."/>
            <person name="Gupta D."/>
            <person name="Gupta Y."/>
            <person name="Jackson L."/>
            <person name="Malandrin L."/>
            <person name="Malas T.B."/>
            <person name="Moussa E."/>
            <person name="Nair M."/>
            <person name="Reid A.J."/>
            <person name="Sanders M."/>
            <person name="Sharma J."/>
            <person name="Tracey A."/>
            <person name="Quail M.A."/>
            <person name="Weir W."/>
            <person name="Wastling J.M."/>
            <person name="Hall N."/>
            <person name="Willadsen P."/>
            <person name="Lingelbach K."/>
            <person name="Shiels B."/>
            <person name="Tait A."/>
            <person name="Berriman M."/>
            <person name="Allred D.R."/>
            <person name="Pain A."/>
        </authorList>
    </citation>
    <scope>NUCLEOTIDE SEQUENCE</scope>
    <source>
        <strain evidence="10">1802A</strain>
    </source>
</reference>
<feature type="compositionally biased region" description="Acidic residues" evidence="8">
    <location>
        <begin position="2403"/>
        <end position="2425"/>
    </location>
</feature>
<dbReference type="Gene3D" id="3.30.2160.10">
    <property type="entry name" value="Hect, E3 ligase catalytic domain"/>
    <property type="match status" value="1"/>
</dbReference>
<evidence type="ECO:0000256" key="3">
    <source>
        <dbReference type="ARBA" id="ARBA00012485"/>
    </source>
</evidence>
<comment type="caution">
    <text evidence="10">The sequence shown here is derived from an EMBL/GenBank/DDBJ whole genome shotgun (WGS) entry which is preliminary data.</text>
</comment>
<feature type="compositionally biased region" description="Basic and acidic residues" evidence="8">
    <location>
        <begin position="2463"/>
        <end position="2480"/>
    </location>
</feature>
<dbReference type="EMBL" id="JAHBMH010000062">
    <property type="protein sequence ID" value="KAK1934894.1"/>
    <property type="molecule type" value="Genomic_DNA"/>
</dbReference>
<dbReference type="FunFam" id="3.30.2410.10:FF:000009">
    <property type="entry name" value="Probable E3 ubiquitin-protein ligase HECTD2"/>
    <property type="match status" value="1"/>
</dbReference>
<evidence type="ECO:0000259" key="9">
    <source>
        <dbReference type="PROSITE" id="PS50237"/>
    </source>
</evidence>
<feature type="region of interest" description="Disordered" evidence="8">
    <location>
        <begin position="2521"/>
        <end position="2540"/>
    </location>
</feature>
<evidence type="ECO:0000256" key="1">
    <source>
        <dbReference type="ARBA" id="ARBA00000885"/>
    </source>
</evidence>
<feature type="region of interest" description="Disordered" evidence="8">
    <location>
        <begin position="2384"/>
        <end position="2498"/>
    </location>
</feature>
<dbReference type="PANTHER" id="PTHR11254">
    <property type="entry name" value="HECT DOMAIN UBIQUITIN-PROTEIN LIGASE"/>
    <property type="match status" value="1"/>
</dbReference>
<evidence type="ECO:0000256" key="2">
    <source>
        <dbReference type="ARBA" id="ARBA00004906"/>
    </source>
</evidence>
<dbReference type="EC" id="2.3.2.26" evidence="3"/>
<organism evidence="10 11">
    <name type="scientific">Babesia divergens</name>
    <dbReference type="NCBI Taxonomy" id="32595"/>
    <lineage>
        <taxon>Eukaryota</taxon>
        <taxon>Sar</taxon>
        <taxon>Alveolata</taxon>
        <taxon>Apicomplexa</taxon>
        <taxon>Aconoidasida</taxon>
        <taxon>Piroplasmida</taxon>
        <taxon>Babesiidae</taxon>
        <taxon>Babesia</taxon>
    </lineage>
</organism>
<feature type="region of interest" description="Disordered" evidence="8">
    <location>
        <begin position="2944"/>
        <end position="2973"/>
    </location>
</feature>
<feature type="compositionally biased region" description="Acidic residues" evidence="8">
    <location>
        <begin position="2432"/>
        <end position="2462"/>
    </location>
</feature>
<dbReference type="InterPro" id="IPR000569">
    <property type="entry name" value="HECT_dom"/>
</dbReference>
<feature type="region of interest" description="Disordered" evidence="8">
    <location>
        <begin position="2689"/>
        <end position="2715"/>
    </location>
</feature>
<keyword evidence="4" id="KW-0808">Transferase</keyword>
<dbReference type="InterPro" id="IPR050409">
    <property type="entry name" value="E3_ubiq-protein_ligase"/>
</dbReference>
<evidence type="ECO:0000256" key="5">
    <source>
        <dbReference type="ARBA" id="ARBA00022786"/>
    </source>
</evidence>
<keyword evidence="11" id="KW-1185">Reference proteome</keyword>
<dbReference type="Pfam" id="PF06025">
    <property type="entry name" value="DUF913"/>
    <property type="match status" value="1"/>
</dbReference>
<dbReference type="GO" id="GO:0061630">
    <property type="term" value="F:ubiquitin protein ligase activity"/>
    <property type="evidence" value="ECO:0007669"/>
    <property type="project" value="UniProtKB-EC"/>
</dbReference>
<dbReference type="GO" id="GO:0005737">
    <property type="term" value="C:cytoplasm"/>
    <property type="evidence" value="ECO:0007669"/>
    <property type="project" value="TreeGrafter"/>
</dbReference>
<dbReference type="FunFam" id="3.30.2160.10:FF:000001">
    <property type="entry name" value="E3 ubiquitin-protein ligase NEDD4-like"/>
    <property type="match status" value="1"/>
</dbReference>
<keyword evidence="5 7" id="KW-0833">Ubl conjugation pathway</keyword>
<feature type="compositionally biased region" description="Acidic residues" evidence="8">
    <location>
        <begin position="2531"/>
        <end position="2540"/>
    </location>
</feature>
<name>A0AAD9GAM9_BABDI</name>
<feature type="domain" description="HECT" evidence="9">
    <location>
        <begin position="3871"/>
        <end position="4206"/>
    </location>
</feature>
<feature type="compositionally biased region" description="Polar residues" evidence="8">
    <location>
        <begin position="2944"/>
        <end position="2955"/>
    </location>
</feature>
<evidence type="ECO:0000313" key="11">
    <source>
        <dbReference type="Proteomes" id="UP001195914"/>
    </source>
</evidence>
<dbReference type="Gene3D" id="3.30.2410.10">
    <property type="entry name" value="Hect, E3 ligase catalytic domain"/>
    <property type="match status" value="1"/>
</dbReference>
<feature type="active site" description="Glycyl thioester intermediate" evidence="7">
    <location>
        <position position="4173"/>
    </location>
</feature>
<feature type="compositionally biased region" description="Low complexity" evidence="8">
    <location>
        <begin position="2764"/>
        <end position="2775"/>
    </location>
</feature>
<dbReference type="Proteomes" id="UP001195914">
    <property type="component" value="Unassembled WGS sequence"/>
</dbReference>
<evidence type="ECO:0000256" key="6">
    <source>
        <dbReference type="ARBA" id="ARBA00034494"/>
    </source>
</evidence>
<comment type="pathway">
    <text evidence="2">Protein modification; protein ubiquitination.</text>
</comment>
<dbReference type="InterPro" id="IPR010314">
    <property type="entry name" value="E3_Ub_ligase_DUF913"/>
</dbReference>
<evidence type="ECO:0000313" key="10">
    <source>
        <dbReference type="EMBL" id="KAK1934894.1"/>
    </source>
</evidence>
<dbReference type="CDD" id="cd00078">
    <property type="entry name" value="HECTc"/>
    <property type="match status" value="1"/>
</dbReference>
<dbReference type="Pfam" id="PF14377">
    <property type="entry name" value="UBM"/>
    <property type="match status" value="2"/>
</dbReference>
<dbReference type="SMART" id="SM00119">
    <property type="entry name" value="HECTc"/>
    <property type="match status" value="1"/>
</dbReference>
<comment type="catalytic activity">
    <reaction evidence="1">
        <text>S-ubiquitinyl-[E2 ubiquitin-conjugating enzyme]-L-cysteine + [acceptor protein]-L-lysine = [E2 ubiquitin-conjugating enzyme]-L-cysteine + N(6)-ubiquitinyl-[acceptor protein]-L-lysine.</text>
        <dbReference type="EC" id="2.3.2.26"/>
    </reaction>
</comment>
<dbReference type="Gene3D" id="3.90.1750.10">
    <property type="entry name" value="Hect, E3 ligase catalytic domains"/>
    <property type="match status" value="1"/>
</dbReference>
<feature type="region of interest" description="Disordered" evidence="8">
    <location>
        <begin position="2741"/>
        <end position="2788"/>
    </location>
</feature>
<protein>
    <recommendedName>
        <fullName evidence="3">HECT-type E3 ubiquitin transferase</fullName>
        <ecNumber evidence="3">2.3.2.26</ecNumber>
    </recommendedName>
</protein>
<comment type="similarity">
    <text evidence="6">Belongs to the UPL family. TOM1/PTR1 subfamily.</text>
</comment>
<dbReference type="PANTHER" id="PTHR11254:SF67">
    <property type="entry name" value="E3 UBIQUITIN-PROTEIN LIGASE HUWE1"/>
    <property type="match status" value="1"/>
</dbReference>
<dbReference type="InterPro" id="IPR035983">
    <property type="entry name" value="Hect_E3_ubiquitin_ligase"/>
</dbReference>
<proteinExistence type="inferred from homology"/>
<dbReference type="GO" id="GO:0000209">
    <property type="term" value="P:protein polyubiquitination"/>
    <property type="evidence" value="ECO:0007669"/>
    <property type="project" value="TreeGrafter"/>
</dbReference>
<dbReference type="PROSITE" id="PS50237">
    <property type="entry name" value="HECT"/>
    <property type="match status" value="1"/>
</dbReference>
<dbReference type="InterPro" id="IPR025527">
    <property type="entry name" value="HUWE1/Rev1_UBM"/>
</dbReference>
<gene>
    <name evidence="10" type="ORF">X943_002830</name>
</gene>
<evidence type="ECO:0000256" key="7">
    <source>
        <dbReference type="PROSITE-ProRule" id="PRU00104"/>
    </source>
</evidence>
<evidence type="ECO:0000256" key="8">
    <source>
        <dbReference type="SAM" id="MobiDB-lite"/>
    </source>
</evidence>
<dbReference type="GO" id="GO:0006511">
    <property type="term" value="P:ubiquitin-dependent protein catabolic process"/>
    <property type="evidence" value="ECO:0007669"/>
    <property type="project" value="TreeGrafter"/>
</dbReference>
<accession>A0AAD9GAM9</accession>
<dbReference type="InterPro" id="IPR010309">
    <property type="entry name" value="E3_Ub_ligase_DUF908"/>
</dbReference>
<dbReference type="SUPFAM" id="SSF56204">
    <property type="entry name" value="Hect, E3 ligase catalytic domain"/>
    <property type="match status" value="1"/>
</dbReference>
<dbReference type="FunFam" id="3.90.1750.10:FF:000003">
    <property type="entry name" value="E3 ubiquitin-protein ligase UPL1"/>
    <property type="match status" value="1"/>
</dbReference>
<reference evidence="10" key="2">
    <citation type="submission" date="2021-05" db="EMBL/GenBank/DDBJ databases">
        <authorList>
            <person name="Pain A."/>
        </authorList>
    </citation>
    <scope>NUCLEOTIDE SEQUENCE</scope>
    <source>
        <strain evidence="10">1802A</strain>
    </source>
</reference>
<dbReference type="Pfam" id="PF00632">
    <property type="entry name" value="HECT"/>
    <property type="match status" value="1"/>
</dbReference>
<evidence type="ECO:0000256" key="4">
    <source>
        <dbReference type="ARBA" id="ARBA00022679"/>
    </source>
</evidence>